<gene>
    <name evidence="1" type="ORF">CH357_07685</name>
</gene>
<accession>A0A2M9XFE3</accession>
<dbReference type="EMBL" id="NPDN01000003">
    <property type="protein sequence ID" value="PJZ26364.1"/>
    <property type="molecule type" value="Genomic_DNA"/>
</dbReference>
<dbReference type="AlphaFoldDB" id="A0A2M9XFE3"/>
<evidence type="ECO:0000313" key="2">
    <source>
        <dbReference type="Proteomes" id="UP000232196"/>
    </source>
</evidence>
<organism evidence="1 2">
    <name type="scientific">Leptospira hartskeerlii</name>
    <dbReference type="NCBI Taxonomy" id="2023177"/>
    <lineage>
        <taxon>Bacteria</taxon>
        <taxon>Pseudomonadati</taxon>
        <taxon>Spirochaetota</taxon>
        <taxon>Spirochaetia</taxon>
        <taxon>Leptospirales</taxon>
        <taxon>Leptospiraceae</taxon>
        <taxon>Leptospira</taxon>
    </lineage>
</organism>
<evidence type="ECO:0000313" key="1">
    <source>
        <dbReference type="EMBL" id="PJZ26364.1"/>
    </source>
</evidence>
<dbReference type="Proteomes" id="UP000232196">
    <property type="component" value="Unassembled WGS sequence"/>
</dbReference>
<proteinExistence type="predicted"/>
<dbReference type="RefSeq" id="WP_100706152.1">
    <property type="nucleotide sequence ID" value="NZ_NPDL01000003.1"/>
</dbReference>
<reference evidence="1 2" key="1">
    <citation type="submission" date="2017-07" db="EMBL/GenBank/DDBJ databases">
        <title>Leptospira spp. isolated from tropical soils.</title>
        <authorList>
            <person name="Thibeaux R."/>
            <person name="Iraola G."/>
            <person name="Ferres I."/>
            <person name="Bierque E."/>
            <person name="Girault D."/>
            <person name="Soupe-Gilbert M.-E."/>
            <person name="Picardeau M."/>
            <person name="Goarant C."/>
        </authorList>
    </citation>
    <scope>NUCLEOTIDE SEQUENCE [LARGE SCALE GENOMIC DNA]</scope>
    <source>
        <strain evidence="1 2">MCA1-C-A1</strain>
    </source>
</reference>
<comment type="caution">
    <text evidence="1">The sequence shown here is derived from an EMBL/GenBank/DDBJ whole genome shotgun (WGS) entry which is preliminary data.</text>
</comment>
<sequence>MERNVRFENILTYRFIIPLFLINILSCSIGEIPNELKAEIDNDARMTQNEARQEIKASLYQKINCPNIDSFLIPFTGLTILAGEKYSGCFPLGDIIGQECAGSTDYDFPKRNLVRQCKILIEAASCQDLVTKTKFLAITGTCQAALGWDPVVLFFSGAF</sequence>
<keyword evidence="2" id="KW-1185">Reference proteome</keyword>
<name>A0A2M9XFE3_9LEPT</name>
<protein>
    <submittedName>
        <fullName evidence="1">Uncharacterized protein</fullName>
    </submittedName>
</protein>